<proteinExistence type="predicted"/>
<keyword evidence="1" id="KW-1133">Transmembrane helix</keyword>
<gene>
    <name evidence="2" type="ORF">L596_015833</name>
</gene>
<feature type="transmembrane region" description="Helical" evidence="1">
    <location>
        <begin position="175"/>
        <end position="195"/>
    </location>
</feature>
<keyword evidence="3" id="KW-1185">Reference proteome</keyword>
<feature type="transmembrane region" description="Helical" evidence="1">
    <location>
        <begin position="78"/>
        <end position="102"/>
    </location>
</feature>
<keyword evidence="1" id="KW-0472">Membrane</keyword>
<keyword evidence="1" id="KW-0812">Transmembrane</keyword>
<dbReference type="AlphaFoldDB" id="A0A4U5NH03"/>
<sequence>MDQQTKTLIGCFSEIGVGFLVLILNGFVLFRFVLKHNGFTKHFKMLFLKMTFDTAFVVADMVYDGFIILNIYDLLTDIPFICYPGIIAQAFLALLGFVSLAIAIDRLVAILKPIKYNIRYAQIIHKSLLSILCVVFLTNSVVLMLARNENTEKSYSASKYFNVDIVYIVDNCSRVAFMLSFAVTLAFLFQFYHFLKRHQMGTRAHLKNVKLASTTVILHMIAEILFIICPFITERIIYYVTKKTISHFVGRFSSLVHVLYVAVCSFMLFAIMKKNRVVHSLGTITHNASSTAI</sequence>
<feature type="transmembrane region" description="Helical" evidence="1">
    <location>
        <begin position="216"/>
        <end position="240"/>
    </location>
</feature>
<feature type="transmembrane region" description="Helical" evidence="1">
    <location>
        <begin position="123"/>
        <end position="146"/>
    </location>
</feature>
<dbReference type="Gene3D" id="1.20.1070.10">
    <property type="entry name" value="Rhodopsin 7-helix transmembrane proteins"/>
    <property type="match status" value="1"/>
</dbReference>
<evidence type="ECO:0000313" key="2">
    <source>
        <dbReference type="EMBL" id="TKR82056.1"/>
    </source>
</evidence>
<evidence type="ECO:0000313" key="3">
    <source>
        <dbReference type="Proteomes" id="UP000298663"/>
    </source>
</evidence>
<organism evidence="2 3">
    <name type="scientific">Steinernema carpocapsae</name>
    <name type="common">Entomopathogenic nematode</name>
    <dbReference type="NCBI Taxonomy" id="34508"/>
    <lineage>
        <taxon>Eukaryota</taxon>
        <taxon>Metazoa</taxon>
        <taxon>Ecdysozoa</taxon>
        <taxon>Nematoda</taxon>
        <taxon>Chromadorea</taxon>
        <taxon>Rhabditida</taxon>
        <taxon>Tylenchina</taxon>
        <taxon>Panagrolaimomorpha</taxon>
        <taxon>Strongyloidoidea</taxon>
        <taxon>Steinernematidae</taxon>
        <taxon>Steinernema</taxon>
    </lineage>
</organism>
<dbReference type="SUPFAM" id="SSF81321">
    <property type="entry name" value="Family A G protein-coupled receptor-like"/>
    <property type="match status" value="1"/>
</dbReference>
<feature type="transmembrane region" description="Helical" evidence="1">
    <location>
        <begin position="252"/>
        <end position="271"/>
    </location>
</feature>
<feature type="transmembrane region" description="Helical" evidence="1">
    <location>
        <begin position="46"/>
        <end position="72"/>
    </location>
</feature>
<dbReference type="Proteomes" id="UP000298663">
    <property type="component" value="Unassembled WGS sequence"/>
</dbReference>
<evidence type="ECO:0000256" key="1">
    <source>
        <dbReference type="SAM" id="Phobius"/>
    </source>
</evidence>
<dbReference type="EMBL" id="AZBU02000004">
    <property type="protein sequence ID" value="TKR82056.1"/>
    <property type="molecule type" value="Genomic_DNA"/>
</dbReference>
<accession>A0A4U5NH03</accession>
<protein>
    <recommendedName>
        <fullName evidence="4">G-protein coupled receptors family 1 profile domain-containing protein</fullName>
    </recommendedName>
</protein>
<reference evidence="2 3" key="2">
    <citation type="journal article" date="2019" name="G3 (Bethesda)">
        <title>Hybrid Assembly of the Genome of the Entomopathogenic Nematode Steinernema carpocapsae Identifies the X-Chromosome.</title>
        <authorList>
            <person name="Serra L."/>
            <person name="Macchietto M."/>
            <person name="Macias-Munoz A."/>
            <person name="McGill C.J."/>
            <person name="Rodriguez I.M."/>
            <person name="Rodriguez B."/>
            <person name="Murad R."/>
            <person name="Mortazavi A."/>
        </authorList>
    </citation>
    <scope>NUCLEOTIDE SEQUENCE [LARGE SCALE GENOMIC DNA]</scope>
    <source>
        <strain evidence="2 3">ALL</strain>
    </source>
</reference>
<reference evidence="2 3" key="1">
    <citation type="journal article" date="2015" name="Genome Biol.">
        <title>Comparative genomics of Steinernema reveals deeply conserved gene regulatory networks.</title>
        <authorList>
            <person name="Dillman A.R."/>
            <person name="Macchietto M."/>
            <person name="Porter C.F."/>
            <person name="Rogers A."/>
            <person name="Williams B."/>
            <person name="Antoshechkin I."/>
            <person name="Lee M.M."/>
            <person name="Goodwin Z."/>
            <person name="Lu X."/>
            <person name="Lewis E.E."/>
            <person name="Goodrich-Blair H."/>
            <person name="Stock S.P."/>
            <person name="Adams B.J."/>
            <person name="Sternberg P.W."/>
            <person name="Mortazavi A."/>
        </authorList>
    </citation>
    <scope>NUCLEOTIDE SEQUENCE [LARGE SCALE GENOMIC DNA]</scope>
    <source>
        <strain evidence="2 3">ALL</strain>
    </source>
</reference>
<evidence type="ECO:0008006" key="4">
    <source>
        <dbReference type="Google" id="ProtNLM"/>
    </source>
</evidence>
<feature type="transmembrane region" description="Helical" evidence="1">
    <location>
        <begin position="15"/>
        <end position="34"/>
    </location>
</feature>
<name>A0A4U5NH03_STECR</name>
<comment type="caution">
    <text evidence="2">The sequence shown here is derived from an EMBL/GenBank/DDBJ whole genome shotgun (WGS) entry which is preliminary data.</text>
</comment>